<dbReference type="STRING" id="511.UZ73_00190"/>
<organism evidence="1 2">
    <name type="scientific">Alcaligenes faecalis</name>
    <dbReference type="NCBI Taxonomy" id="511"/>
    <lineage>
        <taxon>Bacteria</taxon>
        <taxon>Pseudomonadati</taxon>
        <taxon>Pseudomonadota</taxon>
        <taxon>Betaproteobacteria</taxon>
        <taxon>Burkholderiales</taxon>
        <taxon>Alcaligenaceae</taxon>
        <taxon>Alcaligenes</taxon>
    </lineage>
</organism>
<accession>A0A2U2BPZ8</accession>
<sequence>MTNEQLFVHLLHRLRKYSDALVLHVILQDHGDKRQVKTSAVKMALDSLRGQIQRWQVQRSLERLESLGLINVMPQPNYRTLVTVNQEVLLAFLNQEPLSGMLPGFRANTFPFLDAVNATPLADFKGSTI</sequence>
<reference evidence="1 2" key="1">
    <citation type="submission" date="2018-05" db="EMBL/GenBank/DDBJ databases">
        <title>Genome Sequence of an Efficient Indole-Degrading Bacterium, Alcaligenes sp.YBY.</title>
        <authorList>
            <person name="Yang B."/>
        </authorList>
    </citation>
    <scope>NUCLEOTIDE SEQUENCE [LARGE SCALE GENOMIC DNA]</scope>
    <source>
        <strain evidence="1 2">YBY</strain>
    </source>
</reference>
<gene>
    <name evidence="1" type="ORF">DF183_04880</name>
</gene>
<evidence type="ECO:0008006" key="3">
    <source>
        <dbReference type="Google" id="ProtNLM"/>
    </source>
</evidence>
<name>A0A2U2BPZ8_ALCFA</name>
<reference evidence="1 2" key="2">
    <citation type="submission" date="2018-05" db="EMBL/GenBank/DDBJ databases">
        <authorList>
            <person name="Lanie J.A."/>
            <person name="Ng W.-L."/>
            <person name="Kazmierczak K.M."/>
            <person name="Andrzejewski T.M."/>
            <person name="Davidsen T.M."/>
            <person name="Wayne K.J."/>
            <person name="Tettelin H."/>
            <person name="Glass J.I."/>
            <person name="Rusch D."/>
            <person name="Podicherti R."/>
            <person name="Tsui H.-C.T."/>
            <person name="Winkler M.E."/>
        </authorList>
    </citation>
    <scope>NUCLEOTIDE SEQUENCE [LARGE SCALE GENOMIC DNA]</scope>
    <source>
        <strain evidence="1 2">YBY</strain>
    </source>
</reference>
<dbReference type="RefSeq" id="WP_109088513.1">
    <property type="nucleotide sequence ID" value="NZ_QEXO01000001.1"/>
</dbReference>
<dbReference type="Proteomes" id="UP000245216">
    <property type="component" value="Unassembled WGS sequence"/>
</dbReference>
<evidence type="ECO:0000313" key="1">
    <source>
        <dbReference type="EMBL" id="PWE16065.1"/>
    </source>
</evidence>
<proteinExistence type="predicted"/>
<comment type="caution">
    <text evidence="1">The sequence shown here is derived from an EMBL/GenBank/DDBJ whole genome shotgun (WGS) entry which is preliminary data.</text>
</comment>
<dbReference type="EMBL" id="QEXO01000001">
    <property type="protein sequence ID" value="PWE16065.1"/>
    <property type="molecule type" value="Genomic_DNA"/>
</dbReference>
<protein>
    <recommendedName>
        <fullName evidence="3">MarR family transcriptional regulator</fullName>
    </recommendedName>
</protein>
<dbReference type="AlphaFoldDB" id="A0A2U2BPZ8"/>
<evidence type="ECO:0000313" key="2">
    <source>
        <dbReference type="Proteomes" id="UP000245216"/>
    </source>
</evidence>